<dbReference type="RefSeq" id="WP_088520352.1">
    <property type="nucleotide sequence ID" value="NZ_FYDG01000003.1"/>
</dbReference>
<evidence type="ECO:0000313" key="3">
    <source>
        <dbReference type="EMBL" id="SNB69519.1"/>
    </source>
</evidence>
<sequence length="203" mass="21961">MVLLRNAESRTRGLRRFPADADGAVALEFALLAMPLLGLMLVILEEGLDFYMRAQMDRAAQKIARQIATGAIQNTGFNNAAMTQQSFIANTVCGALPNLVNCSKVFVSASSFMQTASPTPYYSYVNGDHTGVTAPAVDNTKNPFCLGNGGSYMMLQVSYLAPLITSFLSQGPIVTYQGAKYRQMTSTVAFRNEPFPTPTYPGC</sequence>
<evidence type="ECO:0000259" key="2">
    <source>
        <dbReference type="Pfam" id="PF07811"/>
    </source>
</evidence>
<organism evidence="3 4">
    <name type="scientific">Rhodoblastus acidophilus</name>
    <name type="common">Rhodopseudomonas acidophila</name>
    <dbReference type="NCBI Taxonomy" id="1074"/>
    <lineage>
        <taxon>Bacteria</taxon>
        <taxon>Pseudomonadati</taxon>
        <taxon>Pseudomonadota</taxon>
        <taxon>Alphaproteobacteria</taxon>
        <taxon>Hyphomicrobiales</taxon>
        <taxon>Rhodoblastaceae</taxon>
        <taxon>Rhodoblastus</taxon>
    </lineage>
</organism>
<keyword evidence="1" id="KW-0812">Transmembrane</keyword>
<keyword evidence="1" id="KW-1133">Transmembrane helix</keyword>
<dbReference type="AlphaFoldDB" id="A0A212RBA1"/>
<dbReference type="Proteomes" id="UP000198418">
    <property type="component" value="Unassembled WGS sequence"/>
</dbReference>
<evidence type="ECO:0000256" key="1">
    <source>
        <dbReference type="SAM" id="Phobius"/>
    </source>
</evidence>
<dbReference type="InterPro" id="IPR012495">
    <property type="entry name" value="TadE-like_dom"/>
</dbReference>
<evidence type="ECO:0000313" key="4">
    <source>
        <dbReference type="Proteomes" id="UP000198418"/>
    </source>
</evidence>
<feature type="domain" description="TadE-like" evidence="2">
    <location>
        <begin position="23"/>
        <end position="65"/>
    </location>
</feature>
<dbReference type="EMBL" id="FYDG01000003">
    <property type="protein sequence ID" value="SNB69519.1"/>
    <property type="molecule type" value="Genomic_DNA"/>
</dbReference>
<reference evidence="4" key="1">
    <citation type="submission" date="2017-06" db="EMBL/GenBank/DDBJ databases">
        <authorList>
            <person name="Varghese N."/>
            <person name="Submissions S."/>
        </authorList>
    </citation>
    <scope>NUCLEOTIDE SEQUENCE [LARGE SCALE GENOMIC DNA]</scope>
    <source>
        <strain evidence="4">DSM 137</strain>
    </source>
</reference>
<name>A0A212RBA1_RHOAC</name>
<dbReference type="OrthoDB" id="7990385at2"/>
<keyword evidence="1" id="KW-0472">Membrane</keyword>
<accession>A0A212RBA1</accession>
<gene>
    <name evidence="3" type="ORF">SAMN06265338_103235</name>
</gene>
<feature type="transmembrane region" description="Helical" evidence="1">
    <location>
        <begin position="24"/>
        <end position="44"/>
    </location>
</feature>
<dbReference type="Pfam" id="PF07811">
    <property type="entry name" value="TadE"/>
    <property type="match status" value="1"/>
</dbReference>
<protein>
    <submittedName>
        <fullName evidence="3">Flp pilus assembly protein TadG</fullName>
    </submittedName>
</protein>
<keyword evidence="4" id="KW-1185">Reference proteome</keyword>
<proteinExistence type="predicted"/>